<evidence type="ECO:0000256" key="2">
    <source>
        <dbReference type="ARBA" id="ARBA00007749"/>
    </source>
</evidence>
<dbReference type="InterPro" id="IPR001279">
    <property type="entry name" value="Metallo-B-lactamas"/>
</dbReference>
<dbReference type="PANTHER" id="PTHR42978">
    <property type="entry name" value="QUORUM-QUENCHING LACTONASE YTNP-RELATED-RELATED"/>
    <property type="match status" value="1"/>
</dbReference>
<dbReference type="Pfam" id="PF00753">
    <property type="entry name" value="Lactamase_B"/>
    <property type="match status" value="1"/>
</dbReference>
<dbReference type="GO" id="GO:0046872">
    <property type="term" value="F:metal ion binding"/>
    <property type="evidence" value="ECO:0007669"/>
    <property type="project" value="UniProtKB-KW"/>
</dbReference>
<dbReference type="PANTHER" id="PTHR42978:SF2">
    <property type="entry name" value="102 KBASES UNSTABLE REGION: FROM 1 TO 119443"/>
    <property type="match status" value="1"/>
</dbReference>
<comment type="similarity">
    <text evidence="2">Belongs to the metallo-beta-lactamase superfamily.</text>
</comment>
<feature type="region of interest" description="Disordered" evidence="6">
    <location>
        <begin position="142"/>
        <end position="166"/>
    </location>
</feature>
<dbReference type="InterPro" id="IPR051013">
    <property type="entry name" value="MBL_superfamily_lactonases"/>
</dbReference>
<gene>
    <name evidence="8" type="ORF">UFOPK3992_01940</name>
</gene>
<evidence type="ECO:0000256" key="1">
    <source>
        <dbReference type="ARBA" id="ARBA00001947"/>
    </source>
</evidence>
<evidence type="ECO:0000259" key="7">
    <source>
        <dbReference type="SMART" id="SM00849"/>
    </source>
</evidence>
<dbReference type="CDD" id="cd07729">
    <property type="entry name" value="AHL_lactonase_MBL-fold"/>
    <property type="match status" value="1"/>
</dbReference>
<keyword evidence="5" id="KW-0862">Zinc</keyword>
<dbReference type="SMART" id="SM00849">
    <property type="entry name" value="Lactamase_B"/>
    <property type="match status" value="1"/>
</dbReference>
<keyword evidence="4" id="KW-0378">Hydrolase</keyword>
<evidence type="ECO:0000256" key="6">
    <source>
        <dbReference type="SAM" id="MobiDB-lite"/>
    </source>
</evidence>
<evidence type="ECO:0000256" key="3">
    <source>
        <dbReference type="ARBA" id="ARBA00022723"/>
    </source>
</evidence>
<evidence type="ECO:0000256" key="4">
    <source>
        <dbReference type="ARBA" id="ARBA00022801"/>
    </source>
</evidence>
<dbReference type="AlphaFoldDB" id="A0A6J7R8J3"/>
<proteinExistence type="inferred from homology"/>
<feature type="domain" description="Metallo-beta-lactamase" evidence="7">
    <location>
        <begin position="263"/>
        <end position="472"/>
    </location>
</feature>
<accession>A0A6J7R8J3</accession>
<dbReference type="GO" id="GO:0016787">
    <property type="term" value="F:hydrolase activity"/>
    <property type="evidence" value="ECO:0007669"/>
    <property type="project" value="UniProtKB-KW"/>
</dbReference>
<evidence type="ECO:0000256" key="5">
    <source>
        <dbReference type="ARBA" id="ARBA00022833"/>
    </source>
</evidence>
<feature type="region of interest" description="Disordered" evidence="6">
    <location>
        <begin position="1"/>
        <end position="29"/>
    </location>
</feature>
<evidence type="ECO:0000313" key="8">
    <source>
        <dbReference type="EMBL" id="CAB5025062.1"/>
    </source>
</evidence>
<name>A0A6J7R8J3_9ZZZZ</name>
<reference evidence="8" key="1">
    <citation type="submission" date="2020-05" db="EMBL/GenBank/DDBJ databases">
        <authorList>
            <person name="Chiriac C."/>
            <person name="Salcher M."/>
            <person name="Ghai R."/>
            <person name="Kavagutti S V."/>
        </authorList>
    </citation>
    <scope>NUCLEOTIDE SEQUENCE</scope>
</reference>
<keyword evidence="3" id="KW-0479">Metal-binding</keyword>
<dbReference type="EMBL" id="CAFBOZ010000352">
    <property type="protein sequence ID" value="CAB5025062.1"/>
    <property type="molecule type" value="Genomic_DNA"/>
</dbReference>
<comment type="cofactor">
    <cofactor evidence="1">
        <name>Zn(2+)</name>
        <dbReference type="ChEBI" id="CHEBI:29105"/>
    </cofactor>
</comment>
<dbReference type="InterPro" id="IPR036866">
    <property type="entry name" value="RibonucZ/Hydroxyglut_hydro"/>
</dbReference>
<dbReference type="Gene3D" id="3.60.15.10">
    <property type="entry name" value="Ribonuclease Z/Hydroxyacylglutathione hydrolase-like"/>
    <property type="match status" value="1"/>
</dbReference>
<organism evidence="8">
    <name type="scientific">freshwater metagenome</name>
    <dbReference type="NCBI Taxonomy" id="449393"/>
    <lineage>
        <taxon>unclassified sequences</taxon>
        <taxon>metagenomes</taxon>
        <taxon>ecological metagenomes</taxon>
    </lineage>
</organism>
<dbReference type="SUPFAM" id="SSF56281">
    <property type="entry name" value="Metallo-hydrolase/oxidoreductase"/>
    <property type="match status" value="1"/>
</dbReference>
<sequence length="516" mass="55875">MLEHPRQPLEPGGDRAVGLAHEERGNGRLAHVPRAEIGGAPLDDSDHEALSADDLENPLLHEPVSERDVVLDEAALEQRAECHLDVGGLQEHQGEVEGADERVGARHGVQRDQRLGAQLVEQKPGIGHQSGVLDMRVEDCDVASGPGEARSSNAPDRASTHDENPVGHVRAPVLDEAGQQATDATEPPETRCRATVSYPRSTPMSWLEPFTGTPHWQLAGDGLRSVPMKTIVRQIYVMSSGTLTVEGSTLVPGTSFGQPKTIPVQYFLLETSKGYIMVDTGNDPGVITDAVGAWGADLAGASNPVMNAEHHPHAQLALCGVDPDDVRMIIYTHLHHDHAGGGRFFPEALHVVQKAEHRWAFGPDRYFGAPYNQNDFRHDSLNWQLAEGDWVIQPGIHLVTTPGHTPGHQSIVLWDTPDSGTVILAGDAINCRENIERDIPPGLTTDTASAVSSLHRLTALAAASDASMLVSHEAGFFELLPKAPNALKLLEPEVRRYYEAGIRHLYHDAANPDNLL</sequence>
<protein>
    <submittedName>
        <fullName evidence="8">Unannotated protein</fullName>
    </submittedName>
</protein>